<comment type="catalytic activity">
    <reaction evidence="13">
        <text>L-threonyl-[protein] + ATP = O-phospho-L-threonyl-[protein] + ADP + H(+)</text>
        <dbReference type="Rhea" id="RHEA:46608"/>
        <dbReference type="Rhea" id="RHEA-COMP:11060"/>
        <dbReference type="Rhea" id="RHEA-COMP:11605"/>
        <dbReference type="ChEBI" id="CHEBI:15378"/>
        <dbReference type="ChEBI" id="CHEBI:30013"/>
        <dbReference type="ChEBI" id="CHEBI:30616"/>
        <dbReference type="ChEBI" id="CHEBI:61977"/>
        <dbReference type="ChEBI" id="CHEBI:456216"/>
        <dbReference type="EC" id="2.7.11.1"/>
    </reaction>
</comment>
<sequence length="370" mass="42142">MDEDCITELSVYYKHSKESTSRLIKEWNYDHTTASYLLLQTKKSRGKPVRLVRPSSAVEPSGSRFKELRARNKLNFEEADNGDLPYVFGSMEFSDDDLFYEDCTYSGIEPITLKDRTKFRAELNSVDSAPSTPVKQKAHVKQREDKENSDSKLFKSEGPFLHPAPWTPITKKKGVLTTPNNNILVLGKEKNSTNKETPLKKVVQTDSEIAAVISPERRCRSVDLDLNQAHLDSAQKKKGAKVFGSLERGLDKVITMLTPSKRKGCTRDGPRKLRAHYNVTMINLLNPDQLLNEIVRVLPQKNVDYVQKGYTLKCKTQSDFGKVTMQFELEVCQLNKPDIIGIRRQRLKGDAWVYKRLVEDILSSCRVTVV</sequence>
<dbReference type="Proteomes" id="UP000824782">
    <property type="component" value="Unassembled WGS sequence"/>
</dbReference>
<comment type="caution">
    <text evidence="17">The sequence shown here is derived from an EMBL/GenBank/DDBJ whole genome shotgun (WGS) entry which is preliminary data.</text>
</comment>
<keyword evidence="18" id="KW-1185">Reference proteome</keyword>
<dbReference type="FunFam" id="3.30.310.80:FF:000004">
    <property type="entry name" value="Non-specific serine/threonine protein kinase"/>
    <property type="match status" value="1"/>
</dbReference>
<gene>
    <name evidence="17" type="ORF">GDO81_001399</name>
</gene>
<protein>
    <recommendedName>
        <fullName evidence="3">non-specific serine/threonine protein kinase</fullName>
        <ecNumber evidence="3">2.7.11.1</ecNumber>
    </recommendedName>
</protein>
<feature type="region of interest" description="Disordered" evidence="15">
    <location>
        <begin position="127"/>
        <end position="157"/>
    </location>
</feature>
<evidence type="ECO:0000256" key="10">
    <source>
        <dbReference type="ARBA" id="ARBA00022840"/>
    </source>
</evidence>
<feature type="compositionally biased region" description="Basic and acidic residues" evidence="15">
    <location>
        <begin position="141"/>
        <end position="155"/>
    </location>
</feature>
<evidence type="ECO:0000256" key="15">
    <source>
        <dbReference type="SAM" id="MobiDB-lite"/>
    </source>
</evidence>
<evidence type="ECO:0000256" key="8">
    <source>
        <dbReference type="ARBA" id="ARBA00022741"/>
    </source>
</evidence>
<evidence type="ECO:0000256" key="9">
    <source>
        <dbReference type="ARBA" id="ARBA00022777"/>
    </source>
</evidence>
<keyword evidence="8" id="KW-0547">Nucleotide-binding</keyword>
<dbReference type="GO" id="GO:0005886">
    <property type="term" value="C:plasma membrane"/>
    <property type="evidence" value="ECO:0007669"/>
    <property type="project" value="UniProtKB-SubCell"/>
</dbReference>
<dbReference type="Pfam" id="PF02149">
    <property type="entry name" value="KA1"/>
    <property type="match status" value="1"/>
</dbReference>
<comment type="catalytic activity">
    <reaction evidence="14">
        <text>L-seryl-[protein] + ATP = O-phospho-L-seryl-[protein] + ADP + H(+)</text>
        <dbReference type="Rhea" id="RHEA:17989"/>
        <dbReference type="Rhea" id="RHEA-COMP:9863"/>
        <dbReference type="Rhea" id="RHEA-COMP:11604"/>
        <dbReference type="ChEBI" id="CHEBI:15378"/>
        <dbReference type="ChEBI" id="CHEBI:29999"/>
        <dbReference type="ChEBI" id="CHEBI:30616"/>
        <dbReference type="ChEBI" id="CHEBI:83421"/>
        <dbReference type="ChEBI" id="CHEBI:456216"/>
        <dbReference type="EC" id="2.7.11.1"/>
    </reaction>
</comment>
<evidence type="ECO:0000256" key="1">
    <source>
        <dbReference type="ARBA" id="ARBA00004202"/>
    </source>
</evidence>
<evidence type="ECO:0000256" key="14">
    <source>
        <dbReference type="ARBA" id="ARBA00048679"/>
    </source>
</evidence>
<evidence type="ECO:0000256" key="11">
    <source>
        <dbReference type="ARBA" id="ARBA00023136"/>
    </source>
</evidence>
<keyword evidence="6" id="KW-0597">Phosphoprotein</keyword>
<dbReference type="GO" id="GO:0005524">
    <property type="term" value="F:ATP binding"/>
    <property type="evidence" value="ECO:0007669"/>
    <property type="project" value="UniProtKB-KW"/>
</dbReference>
<feature type="domain" description="KA1" evidence="16">
    <location>
        <begin position="318"/>
        <end position="367"/>
    </location>
</feature>
<dbReference type="Gene3D" id="3.30.310.80">
    <property type="entry name" value="Kinase associated domain 1, KA1"/>
    <property type="match status" value="1"/>
</dbReference>
<evidence type="ECO:0000256" key="7">
    <source>
        <dbReference type="ARBA" id="ARBA00022679"/>
    </source>
</evidence>
<dbReference type="SUPFAM" id="SSF103243">
    <property type="entry name" value="KA1-like"/>
    <property type="match status" value="1"/>
</dbReference>
<keyword evidence="11" id="KW-0472">Membrane</keyword>
<dbReference type="Pfam" id="PF21594">
    <property type="entry name" value="UBA_MELK"/>
    <property type="match status" value="1"/>
</dbReference>
<evidence type="ECO:0000313" key="18">
    <source>
        <dbReference type="Proteomes" id="UP000824782"/>
    </source>
</evidence>
<dbReference type="EC" id="2.7.11.1" evidence="3"/>
<evidence type="ECO:0000256" key="13">
    <source>
        <dbReference type="ARBA" id="ARBA00047899"/>
    </source>
</evidence>
<evidence type="ECO:0000259" key="16">
    <source>
        <dbReference type="PROSITE" id="PS50032"/>
    </source>
</evidence>
<name>A0AAV7DC56_ENGPU</name>
<dbReference type="CDD" id="cd12198">
    <property type="entry name" value="MELK_C"/>
    <property type="match status" value="1"/>
</dbReference>
<evidence type="ECO:0000256" key="5">
    <source>
        <dbReference type="ARBA" id="ARBA00022527"/>
    </source>
</evidence>
<keyword evidence="7" id="KW-0808">Transferase</keyword>
<evidence type="ECO:0000256" key="6">
    <source>
        <dbReference type="ARBA" id="ARBA00022553"/>
    </source>
</evidence>
<keyword evidence="9" id="KW-0418">Kinase</keyword>
<dbReference type="InterPro" id="IPR048637">
    <property type="entry name" value="MELK_UBA"/>
</dbReference>
<comment type="subcellular location">
    <subcellularLocation>
        <location evidence="1">Cell membrane</location>
        <topology evidence="1">Peripheral membrane protein</topology>
    </subcellularLocation>
</comment>
<evidence type="ECO:0000256" key="4">
    <source>
        <dbReference type="ARBA" id="ARBA00022475"/>
    </source>
</evidence>
<dbReference type="CDD" id="cd14341">
    <property type="entry name" value="UBA_MELK"/>
    <property type="match status" value="1"/>
</dbReference>
<reference evidence="17" key="1">
    <citation type="thesis" date="2020" institute="ProQuest LLC" country="789 East Eisenhower Parkway, Ann Arbor, MI, USA">
        <title>Comparative Genomics and Chromosome Evolution.</title>
        <authorList>
            <person name="Mudd A.B."/>
        </authorList>
    </citation>
    <scope>NUCLEOTIDE SEQUENCE</scope>
    <source>
        <strain evidence="17">237g6f4</strain>
        <tissue evidence="17">Blood</tissue>
    </source>
</reference>
<dbReference type="InterPro" id="IPR001772">
    <property type="entry name" value="KA1_dom"/>
</dbReference>
<evidence type="ECO:0000256" key="12">
    <source>
        <dbReference type="ARBA" id="ARBA00023306"/>
    </source>
</evidence>
<dbReference type="GO" id="GO:0004674">
    <property type="term" value="F:protein serine/threonine kinase activity"/>
    <property type="evidence" value="ECO:0007669"/>
    <property type="project" value="UniProtKB-KW"/>
</dbReference>
<accession>A0AAV7DC56</accession>
<dbReference type="AlphaFoldDB" id="A0AAV7DC56"/>
<evidence type="ECO:0000256" key="3">
    <source>
        <dbReference type="ARBA" id="ARBA00012513"/>
    </source>
</evidence>
<keyword evidence="4" id="KW-1003">Cell membrane</keyword>
<evidence type="ECO:0000256" key="2">
    <source>
        <dbReference type="ARBA" id="ARBA00006234"/>
    </source>
</evidence>
<keyword evidence="10" id="KW-0067">ATP-binding</keyword>
<comment type="similarity">
    <text evidence="2">Belongs to the protein kinase superfamily. CAMK Ser/Thr protein kinase family. SNF1 subfamily.</text>
</comment>
<dbReference type="PROSITE" id="PS50032">
    <property type="entry name" value="KA1"/>
    <property type="match status" value="1"/>
</dbReference>
<dbReference type="EMBL" id="WNYA01000001">
    <property type="protein sequence ID" value="KAG8595033.1"/>
    <property type="molecule type" value="Genomic_DNA"/>
</dbReference>
<organism evidence="17 18">
    <name type="scientific">Engystomops pustulosus</name>
    <name type="common">Tungara frog</name>
    <name type="synonym">Physalaemus pustulosus</name>
    <dbReference type="NCBI Taxonomy" id="76066"/>
    <lineage>
        <taxon>Eukaryota</taxon>
        <taxon>Metazoa</taxon>
        <taxon>Chordata</taxon>
        <taxon>Craniata</taxon>
        <taxon>Vertebrata</taxon>
        <taxon>Euteleostomi</taxon>
        <taxon>Amphibia</taxon>
        <taxon>Batrachia</taxon>
        <taxon>Anura</taxon>
        <taxon>Neobatrachia</taxon>
        <taxon>Hyloidea</taxon>
        <taxon>Leptodactylidae</taxon>
        <taxon>Leiuperinae</taxon>
        <taxon>Engystomops</taxon>
    </lineage>
</organism>
<evidence type="ECO:0000313" key="17">
    <source>
        <dbReference type="EMBL" id="KAG8595033.1"/>
    </source>
</evidence>
<proteinExistence type="inferred from homology"/>
<keyword evidence="12" id="KW-0131">Cell cycle</keyword>
<keyword evidence="5" id="KW-0723">Serine/threonine-protein kinase</keyword>
<dbReference type="InterPro" id="IPR028375">
    <property type="entry name" value="KA1/Ssp2_C"/>
</dbReference>